<keyword evidence="2" id="KW-1185">Reference proteome</keyword>
<comment type="caution">
    <text evidence="1">The sequence shown here is derived from an EMBL/GenBank/DDBJ whole genome shotgun (WGS) entry which is preliminary data.</text>
</comment>
<accession>A0ABV7FQG5</accession>
<evidence type="ECO:0000313" key="1">
    <source>
        <dbReference type="EMBL" id="MFC3121523.1"/>
    </source>
</evidence>
<evidence type="ECO:0000313" key="2">
    <source>
        <dbReference type="Proteomes" id="UP001595478"/>
    </source>
</evidence>
<protein>
    <submittedName>
        <fullName evidence="1">Uncharacterized protein</fullName>
    </submittedName>
</protein>
<organism evidence="1 2">
    <name type="scientific">Agaribacter flavus</name>
    <dbReference type="NCBI Taxonomy" id="1902781"/>
    <lineage>
        <taxon>Bacteria</taxon>
        <taxon>Pseudomonadati</taxon>
        <taxon>Pseudomonadota</taxon>
        <taxon>Gammaproteobacteria</taxon>
        <taxon>Alteromonadales</taxon>
        <taxon>Alteromonadaceae</taxon>
        <taxon>Agaribacter</taxon>
    </lineage>
</organism>
<dbReference type="Proteomes" id="UP001595478">
    <property type="component" value="Unassembled WGS sequence"/>
</dbReference>
<dbReference type="EMBL" id="JBHRSW010000014">
    <property type="protein sequence ID" value="MFC3121523.1"/>
    <property type="molecule type" value="Genomic_DNA"/>
</dbReference>
<name>A0ABV7FQG5_9ALTE</name>
<reference evidence="2" key="1">
    <citation type="journal article" date="2019" name="Int. J. Syst. Evol. Microbiol.">
        <title>The Global Catalogue of Microorganisms (GCM) 10K type strain sequencing project: providing services to taxonomists for standard genome sequencing and annotation.</title>
        <authorList>
            <consortium name="The Broad Institute Genomics Platform"/>
            <consortium name="The Broad Institute Genome Sequencing Center for Infectious Disease"/>
            <person name="Wu L."/>
            <person name="Ma J."/>
        </authorList>
    </citation>
    <scope>NUCLEOTIDE SEQUENCE [LARGE SCALE GENOMIC DNA]</scope>
    <source>
        <strain evidence="2">KCTC 52473</strain>
    </source>
</reference>
<gene>
    <name evidence="1" type="ORF">ACFOHL_07805</name>
</gene>
<dbReference type="RefSeq" id="WP_376919662.1">
    <property type="nucleotide sequence ID" value="NZ_JBHRSW010000014.1"/>
</dbReference>
<proteinExistence type="predicted"/>
<sequence>MIDPTKLNSQLLQNKTVKRKNTQVNKIEKGAELPKTRQPNSTLVETILASIETNEGMGDDAKRREYIVKTLQSILGEKASGSPVFKQLISSIELALKSKR</sequence>